<dbReference type="OrthoDB" id="5065260at2759"/>
<feature type="signal peptide" evidence="2">
    <location>
        <begin position="1"/>
        <end position="21"/>
    </location>
</feature>
<evidence type="ECO:0000256" key="1">
    <source>
        <dbReference type="SAM" id="MobiDB-lite"/>
    </source>
</evidence>
<sequence>MRYLRLHAATGGLSCALWATAQDMSHTTSTVTTCFAEDAVMPTPCPGGPVPGRDCLVDGPGCGATLPSASPASPTSSTPSRDSLGHEGGPRVTDRPGVPEGFTTAVETCTACGDEPLTRTRIYLVDGAPYVPVETALAEHLDESAGRDPAQKAKQGGEHGILVGVAPVHIVRDILLAAFGLVFAPQASHRSSGPSS</sequence>
<comment type="caution">
    <text evidence="3">The sequence shown here is derived from an EMBL/GenBank/DDBJ whole genome shotgun (WGS) entry which is preliminary data.</text>
</comment>
<keyword evidence="4" id="KW-1185">Reference proteome</keyword>
<keyword evidence="2" id="KW-0732">Signal</keyword>
<dbReference type="RefSeq" id="XP_051359563.1">
    <property type="nucleotide sequence ID" value="XM_051509480.1"/>
</dbReference>
<organism evidence="3 4">
    <name type="scientific">Emericellopsis cladophorae</name>
    <dbReference type="NCBI Taxonomy" id="2686198"/>
    <lineage>
        <taxon>Eukaryota</taxon>
        <taxon>Fungi</taxon>
        <taxon>Dikarya</taxon>
        <taxon>Ascomycota</taxon>
        <taxon>Pezizomycotina</taxon>
        <taxon>Sordariomycetes</taxon>
        <taxon>Hypocreomycetidae</taxon>
        <taxon>Hypocreales</taxon>
        <taxon>Bionectriaceae</taxon>
        <taxon>Emericellopsis</taxon>
    </lineage>
</organism>
<dbReference type="GeneID" id="75834122"/>
<gene>
    <name evidence="3" type="ORF">J7T54_007648</name>
</gene>
<accession>A0A9P9XVQ2</accession>
<evidence type="ECO:0000313" key="3">
    <source>
        <dbReference type="EMBL" id="KAI6778707.1"/>
    </source>
</evidence>
<evidence type="ECO:0000313" key="4">
    <source>
        <dbReference type="Proteomes" id="UP001055219"/>
    </source>
</evidence>
<feature type="compositionally biased region" description="Basic and acidic residues" evidence="1">
    <location>
        <begin position="83"/>
        <end position="94"/>
    </location>
</feature>
<reference evidence="3" key="2">
    <citation type="submission" date="2022-07" db="EMBL/GenBank/DDBJ databases">
        <authorList>
            <person name="Goncalves M.F.M."/>
            <person name="Hilario S."/>
            <person name="Van De Peer Y."/>
            <person name="Esteves A.C."/>
            <person name="Alves A."/>
        </authorList>
    </citation>
    <scope>NUCLEOTIDE SEQUENCE</scope>
    <source>
        <strain evidence="3">MUM 19.33</strain>
    </source>
</reference>
<feature type="chain" id="PRO_5040304358" evidence="2">
    <location>
        <begin position="22"/>
        <end position="196"/>
    </location>
</feature>
<evidence type="ECO:0000256" key="2">
    <source>
        <dbReference type="SAM" id="SignalP"/>
    </source>
</evidence>
<reference evidence="3" key="1">
    <citation type="journal article" date="2021" name="J Fungi (Basel)">
        <title>Genomic and Metabolomic Analyses of the Marine Fungus Emericellopsis cladophorae: Insights into Saltwater Adaptability Mechanisms and Its Biosynthetic Potential.</title>
        <authorList>
            <person name="Goncalves M.F.M."/>
            <person name="Hilario S."/>
            <person name="Van de Peer Y."/>
            <person name="Esteves A.C."/>
            <person name="Alves A."/>
        </authorList>
    </citation>
    <scope>NUCLEOTIDE SEQUENCE</scope>
    <source>
        <strain evidence="3">MUM 19.33</strain>
    </source>
</reference>
<dbReference type="Proteomes" id="UP001055219">
    <property type="component" value="Unassembled WGS sequence"/>
</dbReference>
<feature type="region of interest" description="Disordered" evidence="1">
    <location>
        <begin position="66"/>
        <end position="100"/>
    </location>
</feature>
<dbReference type="EMBL" id="JAGIXG020000062">
    <property type="protein sequence ID" value="KAI6778707.1"/>
    <property type="molecule type" value="Genomic_DNA"/>
</dbReference>
<protein>
    <submittedName>
        <fullName evidence="3">Uncharacterized protein</fullName>
    </submittedName>
</protein>
<dbReference type="AlphaFoldDB" id="A0A9P9XVQ2"/>
<feature type="compositionally biased region" description="Low complexity" evidence="1">
    <location>
        <begin position="66"/>
        <end position="80"/>
    </location>
</feature>
<name>A0A9P9XVQ2_9HYPO</name>
<proteinExistence type="predicted"/>